<dbReference type="InterPro" id="IPR051159">
    <property type="entry name" value="Hexapeptide_acetyltransf"/>
</dbReference>
<comment type="caution">
    <text evidence="1">The sequence shown here is derived from an EMBL/GenBank/DDBJ whole genome shotgun (WGS) entry which is preliminary data.</text>
</comment>
<accession>X0XWX8</accession>
<dbReference type="Gene3D" id="2.160.10.10">
    <property type="entry name" value="Hexapeptide repeat proteins"/>
    <property type="match status" value="1"/>
</dbReference>
<feature type="non-terminal residue" evidence="1">
    <location>
        <position position="133"/>
    </location>
</feature>
<protein>
    <submittedName>
        <fullName evidence="1">Uncharacterized protein</fullName>
    </submittedName>
</protein>
<dbReference type="PANTHER" id="PTHR23416">
    <property type="entry name" value="SIALIC ACID SYNTHASE-RELATED"/>
    <property type="match status" value="1"/>
</dbReference>
<sequence>MRMGRGVRIETGALLVSPGAIEIGDRSRIDSNVRIVGSTPERPISIGKGVHIGPGTIIHGTGGVTIGDYAAVAAGSIIYSARNLPEDPSRPGQLISMSHAAPEDNQYKVWASVVIEEYAFIGLNVSILPGVTI</sequence>
<evidence type="ECO:0000313" key="1">
    <source>
        <dbReference type="EMBL" id="GAG41058.1"/>
    </source>
</evidence>
<dbReference type="Pfam" id="PF14602">
    <property type="entry name" value="Hexapep_2"/>
    <property type="match status" value="1"/>
</dbReference>
<name>X0XWX8_9ZZZZ</name>
<dbReference type="InterPro" id="IPR011004">
    <property type="entry name" value="Trimer_LpxA-like_sf"/>
</dbReference>
<organism evidence="1">
    <name type="scientific">marine sediment metagenome</name>
    <dbReference type="NCBI Taxonomy" id="412755"/>
    <lineage>
        <taxon>unclassified sequences</taxon>
        <taxon>metagenomes</taxon>
        <taxon>ecological metagenomes</taxon>
    </lineage>
</organism>
<dbReference type="AlphaFoldDB" id="X0XWX8"/>
<proteinExistence type="predicted"/>
<reference evidence="1" key="1">
    <citation type="journal article" date="2014" name="Front. Microbiol.">
        <title>High frequency of phylogenetically diverse reductive dehalogenase-homologous genes in deep subseafloor sedimentary metagenomes.</title>
        <authorList>
            <person name="Kawai M."/>
            <person name="Futagami T."/>
            <person name="Toyoda A."/>
            <person name="Takaki Y."/>
            <person name="Nishi S."/>
            <person name="Hori S."/>
            <person name="Arai W."/>
            <person name="Tsubouchi T."/>
            <person name="Morono Y."/>
            <person name="Uchiyama I."/>
            <person name="Ito T."/>
            <person name="Fujiyama A."/>
            <person name="Inagaki F."/>
            <person name="Takami H."/>
        </authorList>
    </citation>
    <scope>NUCLEOTIDE SEQUENCE</scope>
    <source>
        <strain evidence="1">Expedition CK06-06</strain>
    </source>
</reference>
<gene>
    <name evidence="1" type="ORF">S01H1_67842</name>
</gene>
<dbReference type="InterPro" id="IPR001451">
    <property type="entry name" value="Hexapep"/>
</dbReference>
<dbReference type="EMBL" id="BARS01044953">
    <property type="protein sequence ID" value="GAG41058.1"/>
    <property type="molecule type" value="Genomic_DNA"/>
</dbReference>
<dbReference type="SUPFAM" id="SSF51161">
    <property type="entry name" value="Trimeric LpxA-like enzymes"/>
    <property type="match status" value="1"/>
</dbReference>